<sequence>MPPSSLEQYGNSLTCYKPHRHTANPGMFILAPTTTIDFCQFRYLSPFFSLNLTDTDSLIDNDYYYQLMIKYCSCLRLLNTHMNETKILIIEDDIDINQSLASFLKTQGYHVETCPSAEVGHEWMKKNSTDLILLDLMLPGENGFGMLPSVVGI</sequence>
<protein>
    <recommendedName>
        <fullName evidence="3">Response regulatory domain-containing protein</fullName>
    </recommendedName>
</protein>
<dbReference type="KEGG" id="ppho:CTZ24_25020"/>
<dbReference type="Gene3D" id="3.40.50.2300">
    <property type="match status" value="1"/>
</dbReference>
<dbReference type="PROSITE" id="PS50110">
    <property type="entry name" value="RESPONSE_REGULATORY"/>
    <property type="match status" value="1"/>
</dbReference>
<evidence type="ECO:0000313" key="5">
    <source>
        <dbReference type="Proteomes" id="UP000424872"/>
    </source>
</evidence>
<dbReference type="InterPro" id="IPR001789">
    <property type="entry name" value="Sig_transdc_resp-reg_receiver"/>
</dbReference>
<dbReference type="PANTHER" id="PTHR44591:SF3">
    <property type="entry name" value="RESPONSE REGULATORY DOMAIN-CONTAINING PROTEIN"/>
    <property type="match status" value="1"/>
</dbReference>
<dbReference type="AlphaFoldDB" id="A0AAP9HAD6"/>
<accession>A0AAP9HAD6</accession>
<feature type="domain" description="Response regulatory" evidence="3">
    <location>
        <begin position="86"/>
        <end position="153"/>
    </location>
</feature>
<dbReference type="InterPro" id="IPR011006">
    <property type="entry name" value="CheY-like_superfamily"/>
</dbReference>
<dbReference type="PANTHER" id="PTHR44591">
    <property type="entry name" value="STRESS RESPONSE REGULATOR PROTEIN 1"/>
    <property type="match status" value="1"/>
</dbReference>
<dbReference type="SUPFAM" id="SSF52172">
    <property type="entry name" value="CheY-like"/>
    <property type="match status" value="1"/>
</dbReference>
<gene>
    <name evidence="4" type="ORF">CTZ24_25020</name>
</gene>
<proteinExistence type="predicted"/>
<dbReference type="Proteomes" id="UP000424872">
    <property type="component" value="Plasmid pMSR2C"/>
</dbReference>
<dbReference type="InterPro" id="IPR050595">
    <property type="entry name" value="Bact_response_regulator"/>
</dbReference>
<evidence type="ECO:0000256" key="2">
    <source>
        <dbReference type="PROSITE-ProRule" id="PRU00169"/>
    </source>
</evidence>
<evidence type="ECO:0000256" key="1">
    <source>
        <dbReference type="ARBA" id="ARBA00022553"/>
    </source>
</evidence>
<dbReference type="EMBL" id="CP024639">
    <property type="protein sequence ID" value="QGR09725.1"/>
    <property type="molecule type" value="Genomic_DNA"/>
</dbReference>
<organism evidence="4 5">
    <name type="scientific">Pantoea phytobeneficialis</name>
    <dbReference type="NCBI Taxonomy" id="2052056"/>
    <lineage>
        <taxon>Bacteria</taxon>
        <taxon>Pseudomonadati</taxon>
        <taxon>Pseudomonadota</taxon>
        <taxon>Gammaproteobacteria</taxon>
        <taxon>Enterobacterales</taxon>
        <taxon>Erwiniaceae</taxon>
        <taxon>Pantoea</taxon>
    </lineage>
</organism>
<keyword evidence="4" id="KW-0614">Plasmid</keyword>
<evidence type="ECO:0000259" key="3">
    <source>
        <dbReference type="PROSITE" id="PS50110"/>
    </source>
</evidence>
<feature type="modified residue" description="4-aspartylphosphate" evidence="2">
    <location>
        <position position="135"/>
    </location>
</feature>
<reference evidence="5" key="1">
    <citation type="submission" date="2017-11" db="EMBL/GenBank/DDBJ databases">
        <title>Genome sequence of Pantoea sp. MSR2.</title>
        <authorList>
            <person name="Nascimento F.X."/>
        </authorList>
    </citation>
    <scope>NUCLEOTIDE SEQUENCE [LARGE SCALE GENOMIC DNA]</scope>
    <source>
        <strain evidence="5">MSR2</strain>
        <plasmid evidence="5">pmsr2c</plasmid>
    </source>
</reference>
<name>A0AAP9HAD6_9GAMM</name>
<geneLocation type="plasmid" evidence="5">
    <name>pmsr2c</name>
</geneLocation>
<evidence type="ECO:0000313" key="4">
    <source>
        <dbReference type="EMBL" id="QGR09725.1"/>
    </source>
</evidence>
<keyword evidence="1 2" id="KW-0597">Phosphoprotein</keyword>
<dbReference type="Pfam" id="PF00072">
    <property type="entry name" value="Response_reg"/>
    <property type="match status" value="1"/>
</dbReference>
<dbReference type="GO" id="GO:0000160">
    <property type="term" value="P:phosphorelay signal transduction system"/>
    <property type="evidence" value="ECO:0007669"/>
    <property type="project" value="InterPro"/>
</dbReference>